<proteinExistence type="evidence at transcript level"/>
<organism evidence="2">
    <name type="scientific">Tetrahymena thermophila</name>
    <dbReference type="NCBI Taxonomy" id="5911"/>
    <lineage>
        <taxon>Eukaryota</taxon>
        <taxon>Sar</taxon>
        <taxon>Alveolata</taxon>
        <taxon>Ciliophora</taxon>
        <taxon>Intramacronucleata</taxon>
        <taxon>Oligohymenophorea</taxon>
        <taxon>Hymenostomatida</taxon>
        <taxon>Tetrahymenina</taxon>
        <taxon>Tetrahymenidae</taxon>
        <taxon>Tetrahymena</taxon>
    </lineage>
</organism>
<protein>
    <submittedName>
        <fullName evidence="2">Lia1p</fullName>
    </submittedName>
</protein>
<dbReference type="EMBL" id="EF645677">
    <property type="protein sequence ID" value="ABR87867.1"/>
    <property type="molecule type" value="Genomic_DNA"/>
</dbReference>
<evidence type="ECO:0000256" key="1">
    <source>
        <dbReference type="SAM" id="MobiDB-lite"/>
    </source>
</evidence>
<feature type="compositionally biased region" description="Low complexity" evidence="1">
    <location>
        <begin position="116"/>
        <end position="140"/>
    </location>
</feature>
<name>A6YRN6_TETTH</name>
<reference evidence="2" key="1">
    <citation type="journal article" date="2007" name="Eukaryot. Cell">
        <title>Lia1p, a novel protein required during nuclear differentiation for genome-wide DNA rearrangements in Tetrahymena thermophila.</title>
        <authorList>
            <person name="Rexer C.H."/>
            <person name="Chalker D.L."/>
        </authorList>
    </citation>
    <scope>NUCLEOTIDE SEQUENCE</scope>
</reference>
<gene>
    <name evidence="2" type="primary">LIA1</name>
</gene>
<evidence type="ECO:0000313" key="2">
    <source>
        <dbReference type="EMBL" id="ABR87867.1"/>
    </source>
</evidence>
<dbReference type="EMBL" id="EF645678">
    <property type="protein sequence ID" value="ABR87868.1"/>
    <property type="molecule type" value="mRNA"/>
</dbReference>
<sequence>MTGKKQQPVKGFNVKGMILALKGFGLSHGLVMRTMEKLGLPISYNLITETMTNWKNDQLVGNLDLKKYLDLMELRRTDPDAYYKKLDTYKRDKLETRNSKWKNKVFSLQNVLSTSKLSSSSNNQNSQLLSKKQKSMQSISPHKLRHENHQQKQFNSNIVSISQKKMSFERDSDFEDLQSESGEDDFRVFDQKYIKKSDFGKLDKNHSKIMHGSSTKIIPKLKIISKRPNKFQ</sequence>
<dbReference type="AlphaFoldDB" id="A6YRN6"/>
<feature type="region of interest" description="Disordered" evidence="1">
    <location>
        <begin position="116"/>
        <end position="151"/>
    </location>
</feature>
<accession>A6YRN6</accession>